<dbReference type="RefSeq" id="WP_340356167.1">
    <property type="nucleotide sequence ID" value="NZ_JBBKZU010000002.1"/>
</dbReference>
<feature type="domain" description="Flavin reductase like" evidence="1">
    <location>
        <begin position="19"/>
        <end position="165"/>
    </location>
</feature>
<dbReference type="EMBL" id="JBBKZU010000002">
    <property type="protein sequence ID" value="MEJ8810859.1"/>
    <property type="molecule type" value="Genomic_DNA"/>
</dbReference>
<comment type="caution">
    <text evidence="2">The sequence shown here is derived from an EMBL/GenBank/DDBJ whole genome shotgun (WGS) entry which is preliminary data.</text>
</comment>
<gene>
    <name evidence="2" type="ORF">WKW77_07245</name>
</gene>
<dbReference type="Proteomes" id="UP001365846">
    <property type="component" value="Unassembled WGS sequence"/>
</dbReference>
<dbReference type="Pfam" id="PF03466">
    <property type="entry name" value="LysR_substrate"/>
    <property type="match status" value="1"/>
</dbReference>
<dbReference type="InterPro" id="IPR050950">
    <property type="entry name" value="HTH-type_LysR_regulators"/>
</dbReference>
<reference evidence="2 3" key="1">
    <citation type="submission" date="2024-03" db="EMBL/GenBank/DDBJ databases">
        <title>Novel species of the genus Variovorax.</title>
        <authorList>
            <person name="Liu Q."/>
            <person name="Xin Y.-H."/>
        </authorList>
    </citation>
    <scope>NUCLEOTIDE SEQUENCE [LARGE SCALE GENOMIC DNA]</scope>
    <source>
        <strain evidence="2 3">KACC 18899</strain>
    </source>
</reference>
<dbReference type="InterPro" id="IPR002563">
    <property type="entry name" value="Flavin_Rdtase-like_dom"/>
</dbReference>
<name>A0ABU8VDB6_9BURK</name>
<proteinExistence type="predicted"/>
<evidence type="ECO:0000313" key="3">
    <source>
        <dbReference type="Proteomes" id="UP001365846"/>
    </source>
</evidence>
<dbReference type="Gene3D" id="2.30.110.10">
    <property type="entry name" value="Electron Transport, Fmn-binding Protein, Chain A"/>
    <property type="match status" value="1"/>
</dbReference>
<dbReference type="SUPFAM" id="SSF50475">
    <property type="entry name" value="FMN-binding split barrel"/>
    <property type="match status" value="1"/>
</dbReference>
<dbReference type="CDD" id="cd08421">
    <property type="entry name" value="PBP2_LTTR_like_1"/>
    <property type="match status" value="1"/>
</dbReference>
<evidence type="ECO:0000313" key="2">
    <source>
        <dbReference type="EMBL" id="MEJ8810859.1"/>
    </source>
</evidence>
<dbReference type="InterPro" id="IPR005119">
    <property type="entry name" value="LysR_subst-bd"/>
</dbReference>
<organism evidence="2 3">
    <name type="scientific">Variovorax ureilyticus</name>
    <dbReference type="NCBI Taxonomy" id="1836198"/>
    <lineage>
        <taxon>Bacteria</taxon>
        <taxon>Pseudomonadati</taxon>
        <taxon>Pseudomonadota</taxon>
        <taxon>Betaproteobacteria</taxon>
        <taxon>Burkholderiales</taxon>
        <taxon>Comamonadaceae</taxon>
        <taxon>Variovorax</taxon>
    </lineage>
</organism>
<dbReference type="PANTHER" id="PTHR30419:SF2">
    <property type="entry name" value="LYSR FAMILY TRANSCRIPTIONAL REGULATOR"/>
    <property type="match status" value="1"/>
</dbReference>
<dbReference type="Pfam" id="PF01613">
    <property type="entry name" value="Flavin_Reduct"/>
    <property type="match status" value="1"/>
</dbReference>
<accession>A0ABU8VDB6</accession>
<dbReference type="SMART" id="SM00903">
    <property type="entry name" value="Flavin_Reduct"/>
    <property type="match status" value="1"/>
</dbReference>
<keyword evidence="3" id="KW-1185">Reference proteome</keyword>
<dbReference type="PANTHER" id="PTHR30419">
    <property type="entry name" value="HTH-TYPE TRANSCRIPTIONAL REGULATOR YBHD"/>
    <property type="match status" value="1"/>
</dbReference>
<dbReference type="InterPro" id="IPR012349">
    <property type="entry name" value="Split_barrel_FMN-bd"/>
</dbReference>
<sequence>MTTSLADSAQVTTEFKRAMRRLASTVTIISTADVNGNRYGMTATAVNSLTMDPPSLLICVNHSASIHPALLGRGRFCVNVLTTEHEDLVSAFSGRLKGDARFEVGEWRNEDGGMPYLEDAQSNLFCDIDSVIPFGTHSVVIGRVSAVRVEEGIRPLIFADGKLGATQSLTGHVRIASNLSTLTQFLPSDLQSFLKKNPLIDVHLEEKVSTAVLTAVQENACDIGLIVEGPKVSGLEVIPYREDRLVLTVPADHPLATKASVKFADTLEYDYVGLHTGSQINLQIQRAAAELDKAWRCRMQVHTYDALAAMVQAGLGIGMLPLKMANLYATAMDLRIVDLDEPWARRRHAIVIRSYESLQTAGKRLIDHLKRASQTADGQAEVHAHDEVRA</sequence>
<evidence type="ECO:0000259" key="1">
    <source>
        <dbReference type="SMART" id="SM00903"/>
    </source>
</evidence>
<dbReference type="SUPFAM" id="SSF53850">
    <property type="entry name" value="Periplasmic binding protein-like II"/>
    <property type="match status" value="1"/>
</dbReference>
<dbReference type="Gene3D" id="3.40.190.290">
    <property type="match status" value="1"/>
</dbReference>
<protein>
    <submittedName>
        <fullName evidence="2">Flavin reductase</fullName>
    </submittedName>
</protein>